<name>A0ABX2DUH6_9BACL</name>
<dbReference type="Proteomes" id="UP000711047">
    <property type="component" value="Unassembled WGS sequence"/>
</dbReference>
<keyword evidence="3" id="KW-1185">Reference proteome</keyword>
<protein>
    <recommendedName>
        <fullName evidence="4">DUF4306 domain-containing protein</fullName>
    </recommendedName>
</protein>
<keyword evidence="1" id="KW-1133">Transmembrane helix</keyword>
<evidence type="ECO:0000313" key="3">
    <source>
        <dbReference type="Proteomes" id="UP000711047"/>
    </source>
</evidence>
<keyword evidence="1" id="KW-0812">Transmembrane</keyword>
<comment type="caution">
    <text evidence="2">The sequence shown here is derived from an EMBL/GenBank/DDBJ whole genome shotgun (WGS) entry which is preliminary data.</text>
</comment>
<feature type="transmembrane region" description="Helical" evidence="1">
    <location>
        <begin position="61"/>
        <end position="81"/>
    </location>
</feature>
<gene>
    <name evidence="2" type="ORF">HQN87_22165</name>
</gene>
<organism evidence="2 3">
    <name type="scientific">Paenibacillus tritici</name>
    <dbReference type="NCBI Taxonomy" id="1873425"/>
    <lineage>
        <taxon>Bacteria</taxon>
        <taxon>Bacillati</taxon>
        <taxon>Bacillota</taxon>
        <taxon>Bacilli</taxon>
        <taxon>Bacillales</taxon>
        <taxon>Paenibacillaceae</taxon>
        <taxon>Paenibacillus</taxon>
    </lineage>
</organism>
<sequence>MKKPLFRALITGLLFVGVYYGVQAIYGMYLTMSLAPDLADQYTSANDLQYKVTFGVADHPVWRIVEVFGLMLLGMIVYYTGRVLRRNAFKSHK</sequence>
<reference evidence="2 3" key="1">
    <citation type="submission" date="2020-05" db="EMBL/GenBank/DDBJ databases">
        <title>Paenibacillus glebae, sp. nov., Paenibacillus humi sp. nov., Paenibacillus pedi sp. nov., Paenibacillus terrestris sp. nov. and Paenibacillus terricola sp. nov., isolated from a forest top soil sample.</title>
        <authorList>
            <person name="Qi S."/>
            <person name="Carlier A."/>
            <person name="Cnockaert M."/>
            <person name="Vandamme P."/>
        </authorList>
    </citation>
    <scope>NUCLEOTIDE SEQUENCE [LARGE SCALE GENOMIC DNA]</scope>
    <source>
        <strain evidence="2 3">LMG 29502</strain>
    </source>
</reference>
<evidence type="ECO:0000256" key="1">
    <source>
        <dbReference type="SAM" id="Phobius"/>
    </source>
</evidence>
<dbReference type="RefSeq" id="WP_173137723.1">
    <property type="nucleotide sequence ID" value="NZ_JABMKX010000012.1"/>
</dbReference>
<evidence type="ECO:0008006" key="4">
    <source>
        <dbReference type="Google" id="ProtNLM"/>
    </source>
</evidence>
<dbReference type="EMBL" id="JABMKX010000012">
    <property type="protein sequence ID" value="NQX48035.1"/>
    <property type="molecule type" value="Genomic_DNA"/>
</dbReference>
<proteinExistence type="predicted"/>
<accession>A0ABX2DUH6</accession>
<keyword evidence="1" id="KW-0472">Membrane</keyword>
<evidence type="ECO:0000313" key="2">
    <source>
        <dbReference type="EMBL" id="NQX48035.1"/>
    </source>
</evidence>